<accession>A0A366FJB1</accession>
<dbReference type="SUPFAM" id="SSF53474">
    <property type="entry name" value="alpha/beta-Hydrolases"/>
    <property type="match status" value="1"/>
</dbReference>
<reference evidence="2 3" key="1">
    <citation type="submission" date="2018-06" db="EMBL/GenBank/DDBJ databases">
        <title>Genomic Encyclopedia of Type Strains, Phase IV (KMG-IV): sequencing the most valuable type-strain genomes for metagenomic binning, comparative biology and taxonomic classification.</title>
        <authorList>
            <person name="Goeker M."/>
        </authorList>
    </citation>
    <scope>NUCLEOTIDE SEQUENCE [LARGE SCALE GENOMIC DNA]</scope>
    <source>
        <strain evidence="2 3">DSM 24875</strain>
    </source>
</reference>
<dbReference type="EMBL" id="QNRK01000010">
    <property type="protein sequence ID" value="RBP14070.1"/>
    <property type="molecule type" value="Genomic_DNA"/>
</dbReference>
<dbReference type="InterPro" id="IPR029058">
    <property type="entry name" value="AB_hydrolase_fold"/>
</dbReference>
<keyword evidence="3" id="KW-1185">Reference proteome</keyword>
<evidence type="ECO:0000313" key="2">
    <source>
        <dbReference type="EMBL" id="RBP14070.1"/>
    </source>
</evidence>
<dbReference type="InterPro" id="IPR000639">
    <property type="entry name" value="Epox_hydrolase-like"/>
</dbReference>
<dbReference type="PANTHER" id="PTHR46438">
    <property type="entry name" value="ALPHA/BETA-HYDROLASES SUPERFAMILY PROTEIN"/>
    <property type="match status" value="1"/>
</dbReference>
<dbReference type="GO" id="GO:0016787">
    <property type="term" value="F:hydrolase activity"/>
    <property type="evidence" value="ECO:0007669"/>
    <property type="project" value="UniProtKB-KW"/>
</dbReference>
<dbReference type="Gene3D" id="3.40.50.1820">
    <property type="entry name" value="alpha/beta hydrolase"/>
    <property type="match status" value="1"/>
</dbReference>
<dbReference type="Proteomes" id="UP000253529">
    <property type="component" value="Unassembled WGS sequence"/>
</dbReference>
<dbReference type="PRINTS" id="PR00111">
    <property type="entry name" value="ABHYDROLASE"/>
</dbReference>
<dbReference type="Pfam" id="PF00561">
    <property type="entry name" value="Abhydrolase_1"/>
    <property type="match status" value="1"/>
</dbReference>
<dbReference type="AlphaFoldDB" id="A0A366FJB1"/>
<organism evidence="2 3">
    <name type="scientific">Roseiarcus fermentans</name>
    <dbReference type="NCBI Taxonomy" id="1473586"/>
    <lineage>
        <taxon>Bacteria</taxon>
        <taxon>Pseudomonadati</taxon>
        <taxon>Pseudomonadota</taxon>
        <taxon>Alphaproteobacteria</taxon>
        <taxon>Hyphomicrobiales</taxon>
        <taxon>Roseiarcaceae</taxon>
        <taxon>Roseiarcus</taxon>
    </lineage>
</organism>
<dbReference type="RefSeq" id="WP_210208858.1">
    <property type="nucleotide sequence ID" value="NZ_QNRK01000010.1"/>
</dbReference>
<dbReference type="PANTHER" id="PTHR46438:SF11">
    <property type="entry name" value="LIPASE-RELATED"/>
    <property type="match status" value="1"/>
</dbReference>
<feature type="domain" description="AB hydrolase-1" evidence="1">
    <location>
        <begin position="31"/>
        <end position="136"/>
    </location>
</feature>
<gene>
    <name evidence="2" type="ORF">DFR50_11094</name>
</gene>
<proteinExistence type="predicted"/>
<dbReference type="PRINTS" id="PR00412">
    <property type="entry name" value="EPOXHYDRLASE"/>
</dbReference>
<protein>
    <submittedName>
        <fullName evidence="2">4,5:9,10-diseco-3-hydroxy-5,9, 17-trioxoandrosta-1(10),2-diene-4-oate hydrolase</fullName>
    </submittedName>
</protein>
<evidence type="ECO:0000259" key="1">
    <source>
        <dbReference type="Pfam" id="PF00561"/>
    </source>
</evidence>
<keyword evidence="2" id="KW-0378">Hydrolase</keyword>
<comment type="caution">
    <text evidence="2">The sequence shown here is derived from an EMBL/GenBank/DDBJ whole genome shotgun (WGS) entry which is preliminary data.</text>
</comment>
<name>A0A366FJB1_9HYPH</name>
<dbReference type="InterPro" id="IPR000073">
    <property type="entry name" value="AB_hydrolase_1"/>
</dbReference>
<sequence length="289" mass="30565">MGTSGVVEPQGGRTVRVGARELFVVEFGEGPPLVMLHGGGPGASGLSNFSRNLPALARRFRLIVPDLPGYGRSTKGLDRKDPFGDLAGAILGLLDALGVARAHVLGNSLGGACALRLALEAPARVDRLVLLGPGGIDTSRRPPTQGLLHLLDYYSGEGPTRAKFEQFLRDDLVFDGAAVPDELIAARYAASLDPEVVANPPLVRPKDLPDPGVLDLTLDPRLGGLEAPTLILWGVEDRVNPPSGGPSLQARMPNCDLTLFSRTGHWVQWERSAEFNAATIAHLSLSTLA</sequence>
<evidence type="ECO:0000313" key="3">
    <source>
        <dbReference type="Proteomes" id="UP000253529"/>
    </source>
</evidence>